<dbReference type="EMBL" id="JBEFKJ010000014">
    <property type="protein sequence ID" value="KAL2042323.1"/>
    <property type="molecule type" value="Genomic_DNA"/>
</dbReference>
<dbReference type="PANTHER" id="PTHR16861:SF4">
    <property type="entry name" value="SH3 DOMAIN PROTEIN (AFU_ORTHOLOGUE AFUA_1G13610)"/>
    <property type="match status" value="1"/>
</dbReference>
<keyword evidence="2" id="KW-1133">Transmembrane helix</keyword>
<protein>
    <submittedName>
        <fullName evidence="3">Uncharacterized protein</fullName>
    </submittedName>
</protein>
<reference evidence="3 4" key="1">
    <citation type="submission" date="2024-09" db="EMBL/GenBank/DDBJ databases">
        <title>Rethinking Asexuality: The Enigmatic Case of Functional Sexual Genes in Lepraria (Stereocaulaceae).</title>
        <authorList>
            <person name="Doellman M."/>
            <person name="Sun Y."/>
            <person name="Barcenas-Pena A."/>
            <person name="Lumbsch H.T."/>
            <person name="Grewe F."/>
        </authorList>
    </citation>
    <scope>NUCLEOTIDE SEQUENCE [LARGE SCALE GENOMIC DNA]</scope>
    <source>
        <strain evidence="3 4">Mercado 3170</strain>
    </source>
</reference>
<comment type="caution">
    <text evidence="3">The sequence shown here is derived from an EMBL/GenBank/DDBJ whole genome shotgun (WGS) entry which is preliminary data.</text>
</comment>
<name>A0ABR4AG01_9LECA</name>
<keyword evidence="2" id="KW-0812">Transmembrane</keyword>
<dbReference type="Proteomes" id="UP001590950">
    <property type="component" value="Unassembled WGS sequence"/>
</dbReference>
<feature type="region of interest" description="Disordered" evidence="1">
    <location>
        <begin position="201"/>
        <end position="227"/>
    </location>
</feature>
<gene>
    <name evidence="3" type="ORF">N7G274_004812</name>
</gene>
<feature type="compositionally biased region" description="Low complexity" evidence="1">
    <location>
        <begin position="201"/>
        <end position="213"/>
    </location>
</feature>
<evidence type="ECO:0000313" key="3">
    <source>
        <dbReference type="EMBL" id="KAL2042323.1"/>
    </source>
</evidence>
<evidence type="ECO:0000256" key="2">
    <source>
        <dbReference type="SAM" id="Phobius"/>
    </source>
</evidence>
<evidence type="ECO:0000256" key="1">
    <source>
        <dbReference type="SAM" id="MobiDB-lite"/>
    </source>
</evidence>
<sequence length="345" mass="36324">MGTKTIASTTQSSAAATSTTQSTAAAASSYPIPLTTIFTPPPSCLSVITYDGTSFWQNGIGLTGDPNCYPASFDYIGYSYYTPGLCPYQWTSVGEFGHSSGLDAACCPSSYFLYTTIGRGTLNNACASLISTDLTNVFQASTKVEGPIPISHQLKTISQAEIPATSKTVWADVIEVQWQSSNTKVISLMASTALAAASSSSSSSSAAPASRASGIPVPTSTDNSSNISSNSGLSAGAKAGIGVAVVLGVLALAAAAFFLIRYRKRRRADQYQENYTASDHNQPEYYELAQKEAGQAVPEDMDRGIVNELPGTILRAELYSEVPDRDKDDLITSTPTPRHSKLPST</sequence>
<proteinExistence type="predicted"/>
<accession>A0ABR4AG01</accession>
<dbReference type="PANTHER" id="PTHR16861">
    <property type="entry name" value="GLYCOPROTEIN 38"/>
    <property type="match status" value="1"/>
</dbReference>
<feature type="region of interest" description="Disordered" evidence="1">
    <location>
        <begin position="318"/>
        <end position="345"/>
    </location>
</feature>
<keyword evidence="4" id="KW-1185">Reference proteome</keyword>
<keyword evidence="2" id="KW-0472">Membrane</keyword>
<evidence type="ECO:0000313" key="4">
    <source>
        <dbReference type="Proteomes" id="UP001590950"/>
    </source>
</evidence>
<feature type="transmembrane region" description="Helical" evidence="2">
    <location>
        <begin position="239"/>
        <end position="260"/>
    </location>
</feature>
<organism evidence="3 4">
    <name type="scientific">Stereocaulon virgatum</name>
    <dbReference type="NCBI Taxonomy" id="373712"/>
    <lineage>
        <taxon>Eukaryota</taxon>
        <taxon>Fungi</taxon>
        <taxon>Dikarya</taxon>
        <taxon>Ascomycota</taxon>
        <taxon>Pezizomycotina</taxon>
        <taxon>Lecanoromycetes</taxon>
        <taxon>OSLEUM clade</taxon>
        <taxon>Lecanoromycetidae</taxon>
        <taxon>Lecanorales</taxon>
        <taxon>Lecanorineae</taxon>
        <taxon>Stereocaulaceae</taxon>
        <taxon>Stereocaulon</taxon>
    </lineage>
</organism>